<organism evidence="3">
    <name type="scientific">freshwater metagenome</name>
    <dbReference type="NCBI Taxonomy" id="449393"/>
    <lineage>
        <taxon>unclassified sequences</taxon>
        <taxon>metagenomes</taxon>
        <taxon>ecological metagenomes</taxon>
    </lineage>
</organism>
<comment type="similarity">
    <text evidence="1">Belongs to the sulfatase family.</text>
</comment>
<name>A0A6J6A0H8_9ZZZZ</name>
<feature type="domain" description="Sulfatase N-terminal" evidence="2">
    <location>
        <begin position="81"/>
        <end position="169"/>
    </location>
</feature>
<protein>
    <submittedName>
        <fullName evidence="3">Unannotated protein</fullName>
    </submittedName>
</protein>
<sequence>MPAWRLPKLAGGLAAIDGGGTRPLLWSQHLILPHVPWTHVANGDKYDDSSAPFPGMVLWGWAGSEYENQIALNQQRMIAQAQFADKIVGGLRRRLEAEGIWDKALVIVTADHGGAYTPGVQRRAIDTINFAEIASVPLLVKYPRQRRGRVSLRDTNSTQILPTVAKLTGSAAEYQGTSLLDAPPVKTLTVRTSDNDPSTVSLGISEMLSQQRAEIRQRDRRFPQTNIFRRSDNRQTIGKRVSTLAIRSGTSAGSLTLDNPEYFADLKPGSGWLPAAYLTARASGLPTGVKIAVAVNGRVVGNGQTFSAPQSPFEPADPNPEVRLAAMLDPAWLRPGRAEVSFYREGGSSLQRVRLAP</sequence>
<dbReference type="PANTHER" id="PTHR42693:SF33">
    <property type="entry name" value="ARYLSULFATASE"/>
    <property type="match status" value="1"/>
</dbReference>
<dbReference type="GO" id="GO:0004065">
    <property type="term" value="F:arylsulfatase activity"/>
    <property type="evidence" value="ECO:0007669"/>
    <property type="project" value="TreeGrafter"/>
</dbReference>
<dbReference type="EMBL" id="CAESAN010000136">
    <property type="protein sequence ID" value="CAB4346547.1"/>
    <property type="molecule type" value="Genomic_DNA"/>
</dbReference>
<dbReference type="InterPro" id="IPR000917">
    <property type="entry name" value="Sulfatase_N"/>
</dbReference>
<dbReference type="Gene3D" id="3.40.720.10">
    <property type="entry name" value="Alkaline Phosphatase, subunit A"/>
    <property type="match status" value="1"/>
</dbReference>
<proteinExistence type="inferred from homology"/>
<dbReference type="InterPro" id="IPR017850">
    <property type="entry name" value="Alkaline_phosphatase_core_sf"/>
</dbReference>
<evidence type="ECO:0000313" key="3">
    <source>
        <dbReference type="EMBL" id="CAB4346547.1"/>
    </source>
</evidence>
<gene>
    <name evidence="3" type="ORF">UFOPK3547_01390</name>
</gene>
<dbReference type="InterPro" id="IPR050738">
    <property type="entry name" value="Sulfatase"/>
</dbReference>
<dbReference type="AlphaFoldDB" id="A0A6J6A0H8"/>
<dbReference type="Pfam" id="PF00884">
    <property type="entry name" value="Sulfatase"/>
    <property type="match status" value="1"/>
</dbReference>
<reference evidence="3" key="1">
    <citation type="submission" date="2020-05" db="EMBL/GenBank/DDBJ databases">
        <authorList>
            <person name="Chiriac C."/>
            <person name="Salcher M."/>
            <person name="Ghai R."/>
            <person name="Kavagutti S V."/>
        </authorList>
    </citation>
    <scope>NUCLEOTIDE SEQUENCE</scope>
</reference>
<accession>A0A6J6A0H8</accession>
<dbReference type="SUPFAM" id="SSF53649">
    <property type="entry name" value="Alkaline phosphatase-like"/>
    <property type="match status" value="1"/>
</dbReference>
<evidence type="ECO:0000259" key="2">
    <source>
        <dbReference type="Pfam" id="PF00884"/>
    </source>
</evidence>
<evidence type="ECO:0000256" key="1">
    <source>
        <dbReference type="ARBA" id="ARBA00008779"/>
    </source>
</evidence>
<dbReference type="PANTHER" id="PTHR42693">
    <property type="entry name" value="ARYLSULFATASE FAMILY MEMBER"/>
    <property type="match status" value="1"/>
</dbReference>